<keyword evidence="2 6" id="KW-0853">WD repeat</keyword>
<organism evidence="8 9">
    <name type="scientific">Cryomyces minteri</name>
    <dbReference type="NCBI Taxonomy" id="331657"/>
    <lineage>
        <taxon>Eukaryota</taxon>
        <taxon>Fungi</taxon>
        <taxon>Dikarya</taxon>
        <taxon>Ascomycota</taxon>
        <taxon>Pezizomycotina</taxon>
        <taxon>Dothideomycetes</taxon>
        <taxon>Dothideomycetes incertae sedis</taxon>
        <taxon>Cryomyces</taxon>
    </lineage>
</organism>
<protein>
    <submittedName>
        <fullName evidence="8">Uncharacterized protein</fullName>
    </submittedName>
</protein>
<gene>
    <name evidence="8" type="ORF">B0A49_03748</name>
</gene>
<dbReference type="GO" id="GO:0043527">
    <property type="term" value="C:tRNA methyltransferase complex"/>
    <property type="evidence" value="ECO:0007669"/>
    <property type="project" value="TreeGrafter"/>
</dbReference>
<proteinExistence type="inferred from homology"/>
<name>A0A4U0WYG6_9PEZI</name>
<dbReference type="GO" id="GO:0106004">
    <property type="term" value="P:tRNA (guanine-N7)-methylation"/>
    <property type="evidence" value="ECO:0007669"/>
    <property type="project" value="UniProtKB-UniRule"/>
</dbReference>
<dbReference type="GO" id="GO:0005634">
    <property type="term" value="C:nucleus"/>
    <property type="evidence" value="ECO:0007669"/>
    <property type="project" value="UniProtKB-SubCell"/>
</dbReference>
<comment type="similarity">
    <text evidence="6">Belongs to the WD repeat TRM82 family.</text>
</comment>
<dbReference type="UniPathway" id="UPA00989"/>
<dbReference type="SUPFAM" id="SSF50978">
    <property type="entry name" value="WD40 repeat-like"/>
    <property type="match status" value="1"/>
</dbReference>
<keyword evidence="9" id="KW-1185">Reference proteome</keyword>
<keyword evidence="5 6" id="KW-0539">Nucleus</keyword>
<keyword evidence="3 6" id="KW-0819">tRNA processing</keyword>
<comment type="caution">
    <text evidence="8">The sequence shown here is derived from an EMBL/GenBank/DDBJ whole genome shotgun (WGS) entry which is preliminary data.</text>
</comment>
<dbReference type="Gene3D" id="2.130.10.10">
    <property type="entry name" value="YVTN repeat-like/Quinoprotein amine dehydrogenase"/>
    <property type="match status" value="2"/>
</dbReference>
<evidence type="ECO:0000256" key="5">
    <source>
        <dbReference type="ARBA" id="ARBA00023242"/>
    </source>
</evidence>
<dbReference type="STRING" id="331657.A0A4U0WYG6"/>
<keyword evidence="4 6" id="KW-0677">Repeat</keyword>
<evidence type="ECO:0000256" key="4">
    <source>
        <dbReference type="ARBA" id="ARBA00022737"/>
    </source>
</evidence>
<evidence type="ECO:0000313" key="9">
    <source>
        <dbReference type="Proteomes" id="UP000308768"/>
    </source>
</evidence>
<dbReference type="InterPro" id="IPR001680">
    <property type="entry name" value="WD40_rpt"/>
</dbReference>
<dbReference type="HAMAP" id="MF_03056">
    <property type="entry name" value="TRM82"/>
    <property type="match status" value="1"/>
</dbReference>
<dbReference type="OrthoDB" id="339900at2759"/>
<evidence type="ECO:0000256" key="7">
    <source>
        <dbReference type="SAM" id="MobiDB-lite"/>
    </source>
</evidence>
<dbReference type="Proteomes" id="UP000308768">
    <property type="component" value="Unassembled WGS sequence"/>
</dbReference>
<dbReference type="EMBL" id="NAJN01000776">
    <property type="protein sequence ID" value="TKA68864.1"/>
    <property type="molecule type" value="Genomic_DNA"/>
</dbReference>
<dbReference type="InterPro" id="IPR036322">
    <property type="entry name" value="WD40_repeat_dom_sf"/>
</dbReference>
<evidence type="ECO:0000313" key="8">
    <source>
        <dbReference type="EMBL" id="TKA68864.1"/>
    </source>
</evidence>
<comment type="subcellular location">
    <subcellularLocation>
        <location evidence="1 6">Nucleus</location>
    </subcellularLocation>
</comment>
<dbReference type="SMART" id="SM00320">
    <property type="entry name" value="WD40"/>
    <property type="match status" value="2"/>
</dbReference>
<dbReference type="InterPro" id="IPR028884">
    <property type="entry name" value="Trm82"/>
</dbReference>
<dbReference type="PANTHER" id="PTHR16288">
    <property type="entry name" value="WD40 REPEAT PROTEIN 4"/>
    <property type="match status" value="1"/>
</dbReference>
<evidence type="ECO:0000256" key="3">
    <source>
        <dbReference type="ARBA" id="ARBA00022694"/>
    </source>
</evidence>
<comment type="function">
    <text evidence="6">Required for the formation of N(7)-methylguanine at position 46 (m7G46) in tRNA. In the complex, it is required to stabilize and induce conformational changes of the catalytic subunit.</text>
</comment>
<dbReference type="AlphaFoldDB" id="A0A4U0WYG6"/>
<evidence type="ECO:0000256" key="1">
    <source>
        <dbReference type="ARBA" id="ARBA00004123"/>
    </source>
</evidence>
<sequence>MQHPYQCICVCHPVGGDASGMFLAASGPKIFSVNLQNGSIASSWPDEESSPAHETRETSTLEGPPGKKRKIAQSTETKPNVIQLTTSHDQKHVIAVTGEDKCIRVFAIDPTGQLTQLSERYNESLVYRGLELTMPRCMPKRPCAIAVTPDNQTVILGDKHGDVYSLPLLPEDKNPSQLVLERAEAAPKKAFVPAATNLTVHTGRNLKALEAQQKQKDLHAKTKEPPKFESTLLLGHVSMLTDLLLATVVPDEPDAKPRNYILTSDRDEHIRVSRGLPQTHVIKGYCLGHTEFVRKLCIVNDRLLVSGGGNNWLGVWDWVRGELDMELDLKDLLVAARQDGLIPRTSDASSRGASDTIAVSGLWTCHMAHPHESQLLIALEGVPALFHVPISQLVAQYQGQPDLDYTALPGNLLDIAIHTTVLDEVSLIVSIDNMHALGSTSRPRSEPTSQRLLRLSLSNDPEVKRWGIDERSTALLEAANSAEGPESGGKGVAALCYGVETLRKRGGGKEEDEEGQSVSQCVLLLRV</sequence>
<feature type="compositionally biased region" description="Basic and acidic residues" evidence="7">
    <location>
        <begin position="50"/>
        <end position="59"/>
    </location>
</feature>
<evidence type="ECO:0000256" key="2">
    <source>
        <dbReference type="ARBA" id="ARBA00022574"/>
    </source>
</evidence>
<dbReference type="InterPro" id="IPR015943">
    <property type="entry name" value="WD40/YVTN_repeat-like_dom_sf"/>
</dbReference>
<feature type="region of interest" description="Disordered" evidence="7">
    <location>
        <begin position="42"/>
        <end position="77"/>
    </location>
</feature>
<dbReference type="GO" id="GO:0005829">
    <property type="term" value="C:cytosol"/>
    <property type="evidence" value="ECO:0007669"/>
    <property type="project" value="TreeGrafter"/>
</dbReference>
<comment type="pathway">
    <text evidence="6">tRNA modification; N(7)-methylguanine-tRNA biosynthesis.</text>
</comment>
<evidence type="ECO:0000256" key="6">
    <source>
        <dbReference type="HAMAP-Rule" id="MF_03056"/>
    </source>
</evidence>
<dbReference type="PANTHER" id="PTHR16288:SF0">
    <property type="entry name" value="TRNA (GUANINE-N(7)-)-METHYLTRANSFERASE NON-CATALYTIC SUBUNIT WDR4"/>
    <property type="match status" value="1"/>
</dbReference>
<reference evidence="8 9" key="1">
    <citation type="submission" date="2017-03" db="EMBL/GenBank/DDBJ databases">
        <title>Genomes of endolithic fungi from Antarctica.</title>
        <authorList>
            <person name="Coleine C."/>
            <person name="Masonjones S."/>
            <person name="Stajich J.E."/>
        </authorList>
    </citation>
    <scope>NUCLEOTIDE SEQUENCE [LARGE SCALE GENOMIC DNA]</scope>
    <source>
        <strain evidence="8 9">CCFEE 5187</strain>
    </source>
</reference>
<accession>A0A4U0WYG6</accession>